<dbReference type="AlphaFoldDB" id="A0A7H0VEW5"/>
<feature type="signal peptide" evidence="1">
    <location>
        <begin position="1"/>
        <end position="21"/>
    </location>
</feature>
<organism evidence="2 3">
    <name type="scientific">Croceimicrobium hydrocarbonivorans</name>
    <dbReference type="NCBI Taxonomy" id="2761580"/>
    <lineage>
        <taxon>Bacteria</taxon>
        <taxon>Pseudomonadati</taxon>
        <taxon>Bacteroidota</taxon>
        <taxon>Flavobacteriia</taxon>
        <taxon>Flavobacteriales</taxon>
        <taxon>Owenweeksiaceae</taxon>
        <taxon>Croceimicrobium</taxon>
    </lineage>
</organism>
<reference evidence="2 3" key="1">
    <citation type="submission" date="2020-08" db="EMBL/GenBank/DDBJ databases">
        <title>Croceimicrobium hydrocarbonivorans gen. nov., sp. nov., a novel marine bacterium isolated from a bacterial consortium that degrades polyethylene terephthalate.</title>
        <authorList>
            <person name="Liu R."/>
        </authorList>
    </citation>
    <scope>NUCLEOTIDE SEQUENCE [LARGE SCALE GENOMIC DNA]</scope>
    <source>
        <strain evidence="2 3">A20-9</strain>
    </source>
</reference>
<dbReference type="Proteomes" id="UP000516305">
    <property type="component" value="Chromosome"/>
</dbReference>
<sequence length="337" mass="37415">MMNKALLLISLFSLSALSLNGQNEDFSLFQCPDSSNNFRALSVLNDSSIWLASDQSQVWYFNLPNHWENRSPKGYEGVLWRDIEAIDDSTAIILSAGSPALILRTENAGQSWQECFRDDSPSIFFDAFDFWDAQRGLAFADAQESHITIIETKDGGKSWQKWDTIPELKVSPKQGGFAASGTCLHCFGQDSWAIVLGGSQARILGKHKGQSLKAFLAMNDGGASKGAFSIDAKNADTLLIGGGDYRADSLSKQSLLWSIDTGKSWEPVPFPKPLSQRYWSCVKWQGSHIVLCSRFGMAYSFDNGKNWLYSSEGFYTCQGPWLSGPKGRIARFNFAYK</sequence>
<dbReference type="SUPFAM" id="SSF50939">
    <property type="entry name" value="Sialidases"/>
    <property type="match status" value="1"/>
</dbReference>
<dbReference type="InterPro" id="IPR015943">
    <property type="entry name" value="WD40/YVTN_repeat-like_dom_sf"/>
</dbReference>
<evidence type="ECO:0000313" key="3">
    <source>
        <dbReference type="Proteomes" id="UP000516305"/>
    </source>
</evidence>
<dbReference type="EMBL" id="CP060139">
    <property type="protein sequence ID" value="QNR24263.1"/>
    <property type="molecule type" value="Genomic_DNA"/>
</dbReference>
<dbReference type="RefSeq" id="WP_210758792.1">
    <property type="nucleotide sequence ID" value="NZ_CP060139.1"/>
</dbReference>
<evidence type="ECO:0000313" key="2">
    <source>
        <dbReference type="EMBL" id="QNR24263.1"/>
    </source>
</evidence>
<name>A0A7H0VEW5_9FLAO</name>
<dbReference type="PANTHER" id="PTHR47199:SF2">
    <property type="entry name" value="PHOTOSYSTEM II STABILITY_ASSEMBLY FACTOR HCF136, CHLOROPLASTIC"/>
    <property type="match status" value="1"/>
</dbReference>
<dbReference type="KEGG" id="chyd:H4K34_00045"/>
<evidence type="ECO:0000256" key="1">
    <source>
        <dbReference type="SAM" id="SignalP"/>
    </source>
</evidence>
<keyword evidence="3" id="KW-1185">Reference proteome</keyword>
<dbReference type="InterPro" id="IPR036278">
    <property type="entry name" value="Sialidase_sf"/>
</dbReference>
<protein>
    <recommendedName>
        <fullName evidence="4">Photosynthesis system II assembly factor Ycf48/Hcf136-like domain-containing protein</fullName>
    </recommendedName>
</protein>
<dbReference type="PANTHER" id="PTHR47199">
    <property type="entry name" value="PHOTOSYSTEM II STABILITY/ASSEMBLY FACTOR HCF136, CHLOROPLASTIC"/>
    <property type="match status" value="1"/>
</dbReference>
<evidence type="ECO:0008006" key="4">
    <source>
        <dbReference type="Google" id="ProtNLM"/>
    </source>
</evidence>
<accession>A0A7H0VEW5</accession>
<feature type="chain" id="PRO_5028882696" description="Photosynthesis system II assembly factor Ycf48/Hcf136-like domain-containing protein" evidence="1">
    <location>
        <begin position="22"/>
        <end position="337"/>
    </location>
</feature>
<proteinExistence type="predicted"/>
<dbReference type="Gene3D" id="2.130.10.10">
    <property type="entry name" value="YVTN repeat-like/Quinoprotein amine dehydrogenase"/>
    <property type="match status" value="1"/>
</dbReference>
<gene>
    <name evidence="2" type="ORF">H4K34_00045</name>
</gene>
<keyword evidence="1" id="KW-0732">Signal</keyword>